<reference evidence="1 2" key="1">
    <citation type="submission" date="2019-08" db="EMBL/GenBank/DDBJ databases">
        <title>Six bacteriophages against potato bacterial diseases.</title>
        <authorList>
            <person name="Zhang X."/>
            <person name="Kering K."/>
        </authorList>
    </citation>
    <scope>NUCLEOTIDE SEQUENCE [LARGE SCALE GENOMIC DNA]</scope>
</reference>
<evidence type="ECO:0000313" key="1">
    <source>
        <dbReference type="EMBL" id="QFP93810.1"/>
    </source>
</evidence>
<proteinExistence type="predicted"/>
<dbReference type="Proteomes" id="UP000326781">
    <property type="component" value="Segment"/>
</dbReference>
<name>A0A5P8D715_9CAUD</name>
<evidence type="ECO:0000313" key="2">
    <source>
        <dbReference type="Proteomes" id="UP000326781"/>
    </source>
</evidence>
<organism evidence="1 2">
    <name type="scientific">Pectobacterium phage Wc4</name>
    <dbReference type="NCBI Taxonomy" id="2652428"/>
    <lineage>
        <taxon>Viruses</taxon>
        <taxon>Duplodnaviria</taxon>
        <taxon>Heunggongvirae</taxon>
        <taxon>Uroviricota</taxon>
        <taxon>Caudoviricetes</taxon>
        <taxon>Andersonviridae</taxon>
        <taxon>Andersonviridae incertae sedis</taxon>
        <taxon>Arnovirus</taxon>
        <taxon>Arnovirus Wc4</taxon>
    </lineage>
</organism>
<sequence>MTYQKNLEVSVVDTLGALDFEARDQFVRTHIYNKANANYCKLNTDGLQRRKAIARYLPHYTIENFFEFCVFRNLITLLNQYQRSLRRDGSPTERSFTLGHWIPLARGGVHHPSNWVIQVYRHNNRLGDSMPASKEKWTLDEQVKYIMKNINYNLVDENYLHPMQRYIKMLKKVY</sequence>
<dbReference type="Gene3D" id="1.10.30.50">
    <property type="match status" value="1"/>
</dbReference>
<keyword evidence="2" id="KW-1185">Reference proteome</keyword>
<protein>
    <submittedName>
        <fullName evidence="1">Uncharacterized protein</fullName>
    </submittedName>
</protein>
<accession>A0A5P8D715</accession>
<dbReference type="EMBL" id="MN270891">
    <property type="protein sequence ID" value="QFP93810.1"/>
    <property type="molecule type" value="Genomic_DNA"/>
</dbReference>